<dbReference type="SMART" id="SM00422">
    <property type="entry name" value="HTH_MERR"/>
    <property type="match status" value="1"/>
</dbReference>
<dbReference type="InterPro" id="IPR009061">
    <property type="entry name" value="DNA-bd_dom_put_sf"/>
</dbReference>
<organism evidence="3 4">
    <name type="scientific">Clostridium facile</name>
    <dbReference type="NCBI Taxonomy" id="2763035"/>
    <lineage>
        <taxon>Bacteria</taxon>
        <taxon>Bacillati</taxon>
        <taxon>Bacillota</taxon>
        <taxon>Clostridia</taxon>
        <taxon>Eubacteriales</taxon>
        <taxon>Clostridiaceae</taxon>
        <taxon>Clostridium</taxon>
    </lineage>
</organism>
<comment type="caution">
    <text evidence="3">The sequence shown here is derived from an EMBL/GenBank/DDBJ whole genome shotgun (WGS) entry which is preliminary data.</text>
</comment>
<dbReference type="SUPFAM" id="SSF46955">
    <property type="entry name" value="Putative DNA-binding domain"/>
    <property type="match status" value="1"/>
</dbReference>
<sequence>MLENRKKQFTIGQFAALHQINKKTLMWYDEIGLFRPAIKKENGYRYYTYQQSFTLKTILMLRELNVSIPEIQELMLDHSSEKLSFLFGEKIKELDQRISHLKEIQKTLEYHQKTIVGLSKADLSKISITEKEEEYLAMVNINHQTSLEQEVTTMVEEMKKHPLCWLHNATYGSMIPVERLYQGKWEEYSALFVVVPNVTEQSEIRIKPKGLYLTAYCKGNWDKIPQRYREILAYAQKHNLILNGYAYETGVNEIAIHTMEEYITKIEIPVQLK</sequence>
<evidence type="ECO:0000313" key="3">
    <source>
        <dbReference type="EMBL" id="MBC5787168.1"/>
    </source>
</evidence>
<dbReference type="PROSITE" id="PS50937">
    <property type="entry name" value="HTH_MERR_2"/>
    <property type="match status" value="1"/>
</dbReference>
<dbReference type="PANTHER" id="PTHR30204:SF85">
    <property type="entry name" value="MULTIDRUG-EFFLUX TRANSPORTER 2 REGULATOR"/>
    <property type="match status" value="1"/>
</dbReference>
<protein>
    <submittedName>
        <fullName evidence="3">MerR family transcriptional regulator</fullName>
    </submittedName>
</protein>
<proteinExistence type="predicted"/>
<accession>A0ABR7IPY0</accession>
<dbReference type="EMBL" id="JACOQK010000001">
    <property type="protein sequence ID" value="MBC5787168.1"/>
    <property type="molecule type" value="Genomic_DNA"/>
</dbReference>
<dbReference type="Pfam" id="PF13411">
    <property type="entry name" value="MerR_1"/>
    <property type="match status" value="1"/>
</dbReference>
<dbReference type="PANTHER" id="PTHR30204">
    <property type="entry name" value="REDOX-CYCLING DRUG-SENSING TRANSCRIPTIONAL ACTIVATOR SOXR"/>
    <property type="match status" value="1"/>
</dbReference>
<evidence type="ECO:0000313" key="4">
    <source>
        <dbReference type="Proteomes" id="UP000649151"/>
    </source>
</evidence>
<gene>
    <name evidence="3" type="ORF">H8Z77_03900</name>
</gene>
<dbReference type="Gene3D" id="3.20.80.10">
    <property type="entry name" value="Regulatory factor, effector binding domain"/>
    <property type="match status" value="1"/>
</dbReference>
<keyword evidence="4" id="KW-1185">Reference proteome</keyword>
<dbReference type="InterPro" id="IPR047057">
    <property type="entry name" value="MerR_fam"/>
</dbReference>
<dbReference type="Gene3D" id="1.10.1660.10">
    <property type="match status" value="1"/>
</dbReference>
<reference evidence="3 4" key="1">
    <citation type="submission" date="2020-08" db="EMBL/GenBank/DDBJ databases">
        <title>Genome public.</title>
        <authorList>
            <person name="Liu C."/>
            <person name="Sun Q."/>
        </authorList>
    </citation>
    <scope>NUCLEOTIDE SEQUENCE [LARGE SCALE GENOMIC DNA]</scope>
    <source>
        <strain evidence="3 4">NSJ-27</strain>
    </source>
</reference>
<keyword evidence="1" id="KW-0238">DNA-binding</keyword>
<dbReference type="InterPro" id="IPR000551">
    <property type="entry name" value="MerR-type_HTH_dom"/>
</dbReference>
<dbReference type="Proteomes" id="UP000649151">
    <property type="component" value="Unassembled WGS sequence"/>
</dbReference>
<evidence type="ECO:0000259" key="2">
    <source>
        <dbReference type="PROSITE" id="PS50937"/>
    </source>
</evidence>
<dbReference type="SUPFAM" id="SSF55136">
    <property type="entry name" value="Probable bacterial effector-binding domain"/>
    <property type="match status" value="1"/>
</dbReference>
<name>A0ABR7IPY0_9CLOT</name>
<evidence type="ECO:0000256" key="1">
    <source>
        <dbReference type="ARBA" id="ARBA00023125"/>
    </source>
</evidence>
<feature type="domain" description="HTH merR-type" evidence="2">
    <location>
        <begin position="8"/>
        <end position="77"/>
    </location>
</feature>
<dbReference type="InterPro" id="IPR011256">
    <property type="entry name" value="Reg_factor_effector_dom_sf"/>
</dbReference>
<dbReference type="RefSeq" id="WP_069988880.1">
    <property type="nucleotide sequence ID" value="NZ_JACOQK010000001.1"/>
</dbReference>